<dbReference type="Proteomes" id="UP000241010">
    <property type="component" value="Unassembled WGS sequence"/>
</dbReference>
<feature type="binding site" evidence="8">
    <location>
        <position position="107"/>
    </location>
    <ligand>
        <name>Cu cation</name>
        <dbReference type="ChEBI" id="CHEBI:23378"/>
    </ligand>
</feature>
<feature type="binding site" evidence="8">
    <location>
        <position position="102"/>
    </location>
    <ligand>
        <name>Cu cation</name>
        <dbReference type="ChEBI" id="CHEBI:23378"/>
    </ligand>
</feature>
<evidence type="ECO:0000256" key="5">
    <source>
        <dbReference type="ARBA" id="ARBA00022982"/>
    </source>
</evidence>
<dbReference type="InterPro" id="IPR012745">
    <property type="entry name" value="Pseudoazurin"/>
</dbReference>
<sequence length="144" mass="15117">MFKILCTAALAGLMLSVPSAAATFEVKMLNKGADGIMVFEPGFTAIAPGDTVVFQPTDRGHNVETIKGMLPEGAEAFKSKMGEEVSVTFTEEGLYGIKCTPHAGMGMVGLIAVGAPVNLEAALAVPQKGKAKKRFDALFEQLPE</sequence>
<keyword evidence="2" id="KW-0813">Transport</keyword>
<comment type="subcellular location">
    <subcellularLocation>
        <location evidence="1">Periplasm</location>
    </subcellularLocation>
</comment>
<evidence type="ECO:0000313" key="11">
    <source>
        <dbReference type="EMBL" id="PTE20482.1"/>
    </source>
</evidence>
<feature type="signal peptide" evidence="9">
    <location>
        <begin position="1"/>
        <end position="21"/>
    </location>
</feature>
<evidence type="ECO:0000313" key="12">
    <source>
        <dbReference type="Proteomes" id="UP000241010"/>
    </source>
</evidence>
<dbReference type="RefSeq" id="WP_107665118.1">
    <property type="nucleotide sequence ID" value="NZ_PZKG01000103.1"/>
</dbReference>
<evidence type="ECO:0000256" key="9">
    <source>
        <dbReference type="SAM" id="SignalP"/>
    </source>
</evidence>
<dbReference type="GO" id="GO:0042597">
    <property type="term" value="C:periplasmic space"/>
    <property type="evidence" value="ECO:0007669"/>
    <property type="project" value="UniProtKB-SubCell"/>
</dbReference>
<dbReference type="GO" id="GO:0009055">
    <property type="term" value="F:electron transfer activity"/>
    <property type="evidence" value="ECO:0007669"/>
    <property type="project" value="InterPro"/>
</dbReference>
<dbReference type="InterPro" id="IPR001235">
    <property type="entry name" value="Copper_blue_Plastocyanin"/>
</dbReference>
<dbReference type="OrthoDB" id="7510199at2"/>
<dbReference type="AlphaFoldDB" id="A0A2T4JRE1"/>
<dbReference type="NCBIfam" id="TIGR02375">
    <property type="entry name" value="pseudoazurin"/>
    <property type="match status" value="1"/>
</dbReference>
<dbReference type="SUPFAM" id="SSF49503">
    <property type="entry name" value="Cupredoxins"/>
    <property type="match status" value="1"/>
</dbReference>
<dbReference type="CDD" id="cd04218">
    <property type="entry name" value="Pseudoazurin"/>
    <property type="match status" value="1"/>
</dbReference>
<feature type="binding site" evidence="8">
    <location>
        <position position="99"/>
    </location>
    <ligand>
        <name>Cu cation</name>
        <dbReference type="ChEBI" id="CHEBI:23378"/>
    </ligand>
</feature>
<evidence type="ECO:0000256" key="7">
    <source>
        <dbReference type="NCBIfam" id="TIGR02375"/>
    </source>
</evidence>
<comment type="cofactor">
    <cofactor evidence="8">
        <name>Cu cation</name>
        <dbReference type="ChEBI" id="CHEBI:23378"/>
    </cofactor>
    <text evidence="8">Binds 1 copper ion per subunit.</text>
</comment>
<evidence type="ECO:0000256" key="8">
    <source>
        <dbReference type="PIRSR" id="PIRSR602386-1"/>
    </source>
</evidence>
<evidence type="ECO:0000256" key="1">
    <source>
        <dbReference type="ARBA" id="ARBA00004418"/>
    </source>
</evidence>
<evidence type="ECO:0000256" key="4">
    <source>
        <dbReference type="ARBA" id="ARBA00022764"/>
    </source>
</evidence>
<name>A0A2T4JRE1_9RHOB</name>
<evidence type="ECO:0000256" key="2">
    <source>
        <dbReference type="ARBA" id="ARBA00022448"/>
    </source>
</evidence>
<keyword evidence="9" id="KW-0732">Signal</keyword>
<dbReference type="InterPro" id="IPR000923">
    <property type="entry name" value="BlueCu_1"/>
</dbReference>
<reference evidence="11 12" key="1">
    <citation type="submission" date="2018-03" db="EMBL/GenBank/DDBJ databases">
        <title>Cereibacter changlensis.</title>
        <authorList>
            <person name="Meyer T.E."/>
            <person name="Miller S."/>
            <person name="Lodha T."/>
            <person name="Gandham S."/>
            <person name="Chintalapati S."/>
            <person name="Chintalapati V.R."/>
        </authorList>
    </citation>
    <scope>NUCLEOTIDE SEQUENCE [LARGE SCALE GENOMIC DNA]</scope>
    <source>
        <strain evidence="11 12">JA139</strain>
    </source>
</reference>
<dbReference type="InterPro" id="IPR008972">
    <property type="entry name" value="Cupredoxin"/>
</dbReference>
<feature type="domain" description="Blue (type 1) copper" evidence="10">
    <location>
        <begin position="27"/>
        <end position="113"/>
    </location>
</feature>
<comment type="caution">
    <text evidence="11">The sequence shown here is derived from an EMBL/GenBank/DDBJ whole genome shotgun (WGS) entry which is preliminary data.</text>
</comment>
<keyword evidence="6 8" id="KW-0186">Copper</keyword>
<evidence type="ECO:0000256" key="3">
    <source>
        <dbReference type="ARBA" id="ARBA00022723"/>
    </source>
</evidence>
<dbReference type="Pfam" id="PF00127">
    <property type="entry name" value="Copper-bind"/>
    <property type="match status" value="1"/>
</dbReference>
<gene>
    <name evidence="11" type="ORF">C5F48_17320</name>
</gene>
<dbReference type="InterPro" id="IPR002386">
    <property type="entry name" value="Amicyanin/Pseudoazurin"/>
</dbReference>
<keyword evidence="5" id="KW-0249">Electron transport</keyword>
<keyword evidence="3 8" id="KW-0479">Metal-binding</keyword>
<feature type="binding site" evidence="8">
    <location>
        <position position="61"/>
    </location>
    <ligand>
        <name>Cu cation</name>
        <dbReference type="ChEBI" id="CHEBI:23378"/>
    </ligand>
</feature>
<feature type="chain" id="PRO_5015492451" description="Pseudoazurin" evidence="9">
    <location>
        <begin position="22"/>
        <end position="144"/>
    </location>
</feature>
<evidence type="ECO:0000259" key="10">
    <source>
        <dbReference type="Pfam" id="PF00127"/>
    </source>
</evidence>
<accession>A0A2T4JRE1</accession>
<proteinExistence type="predicted"/>
<keyword evidence="4" id="KW-0574">Periplasm</keyword>
<keyword evidence="12" id="KW-1185">Reference proteome</keyword>
<dbReference type="Gene3D" id="2.60.40.420">
    <property type="entry name" value="Cupredoxins - blue copper proteins"/>
    <property type="match status" value="1"/>
</dbReference>
<protein>
    <recommendedName>
        <fullName evidence="7">Pseudoazurin</fullName>
    </recommendedName>
</protein>
<evidence type="ECO:0000256" key="6">
    <source>
        <dbReference type="ARBA" id="ARBA00023008"/>
    </source>
</evidence>
<dbReference type="PRINTS" id="PR00155">
    <property type="entry name" value="AMICYANIN"/>
</dbReference>
<dbReference type="PRINTS" id="PR00156">
    <property type="entry name" value="COPPERBLUE"/>
</dbReference>
<dbReference type="EMBL" id="PZKG01000103">
    <property type="protein sequence ID" value="PTE20482.1"/>
    <property type="molecule type" value="Genomic_DNA"/>
</dbReference>
<organism evidence="11 12">
    <name type="scientific">Cereibacter changlensis JA139</name>
    <dbReference type="NCBI Taxonomy" id="1188249"/>
    <lineage>
        <taxon>Bacteria</taxon>
        <taxon>Pseudomonadati</taxon>
        <taxon>Pseudomonadota</taxon>
        <taxon>Alphaproteobacteria</taxon>
        <taxon>Rhodobacterales</taxon>
        <taxon>Paracoccaceae</taxon>
        <taxon>Cereibacter</taxon>
    </lineage>
</organism>
<dbReference type="GO" id="GO:0005507">
    <property type="term" value="F:copper ion binding"/>
    <property type="evidence" value="ECO:0007669"/>
    <property type="project" value="UniProtKB-UniRule"/>
</dbReference>